<evidence type="ECO:0000313" key="4">
    <source>
        <dbReference type="Proteomes" id="UP000199354"/>
    </source>
</evidence>
<dbReference type="InterPro" id="IPR036116">
    <property type="entry name" value="FN3_sf"/>
</dbReference>
<name>A0A1G5KG75_9FLAO</name>
<protein>
    <submittedName>
        <fullName evidence="3">Gliding motility-associated C-terminal domain-containing protein</fullName>
    </submittedName>
</protein>
<organism evidence="3 4">
    <name type="scientific">Flavobacterium caeni</name>
    <dbReference type="NCBI Taxonomy" id="490189"/>
    <lineage>
        <taxon>Bacteria</taxon>
        <taxon>Pseudomonadati</taxon>
        <taxon>Bacteroidota</taxon>
        <taxon>Flavobacteriia</taxon>
        <taxon>Flavobacteriales</taxon>
        <taxon>Flavobacteriaceae</taxon>
        <taxon>Flavobacterium</taxon>
    </lineage>
</organism>
<feature type="domain" description="Fibronectin type-III" evidence="2">
    <location>
        <begin position="683"/>
        <end position="782"/>
    </location>
</feature>
<feature type="domain" description="Fibronectin type-III" evidence="2">
    <location>
        <begin position="998"/>
        <end position="1091"/>
    </location>
</feature>
<dbReference type="InterPro" id="IPR013783">
    <property type="entry name" value="Ig-like_fold"/>
</dbReference>
<sequence length="2360" mass="248055">MVSQKLLNLELNFYKTISNHLNFHFMKKIILLILVLLSSTFGFAQVEDFEALTEPDPVTGVWALTSGNWLVKDNRLNEVPNWQSNDGTPYPANTTNGGSRAAFVNRENTGADVLAEEWLITPQFNIAANRQLRFYARQTVNGDSGTLYRVMISSNADPLNFGAYTQLAQYTETQLSTITSNQLDYEEKIINFGAVTGNRYIAFVKVHTQVGDVTGGDRWLIDDVKIVQRCAEPTTLATSNVSSTGATLSWVATADNYSIEYGPSGFVPGTGTVIADIPDGGATDSYVVPVGTLTPDTCYQFYVTAYCGSGPTGSSSLQTGPFNFCTSPLGSTCAGPIVIPPTLPYFTTDDTLQFGNNISAAGPGTSCGATGNFLGGNDVVYTYTNPNATPLNINIQMNPGTATNTGMFVYSSCANVGVNCIAGVGNANATIREITTLNLAGNQTIFIVLSSTTATESYPYTLAIQVVNCPAPTGGQAIANTIGMTDAQLTWTNPTSTSWEVAVQTAGSGIPAGAGFPTTNNVNLSAAAAFGGPLTAATQYEFWVRADCGNGTFSLWAGPYRFDTRICEAVNQCNYTFIVQDSFGDSWNGATMQVRQNGIVVATLTGPTNAQGTNPVSVTVPMCHNIPFDLFWATGGTFPGEVRVRIQNSFGQELYAMTTASAGLAGTSLYAGTVDCLNPLCLRPTGVTVPSASITTNGAVINWTSSGVPTTGWELYVVPQGTPAPLPETAGNYTVPTPPATLTIASGLTADTCYNVYVRSVCSVNSPSPWTATAVTFCTLPTCPKPTNIQVPTATITEAEATVTWTAVAAATGYQVAIIPSPSTLPIDEAAWSPVQTATTYTTATGALQSGTLYDVYVRSICLDGGDIGQPSNPTTFSTVICAPSEQCLYTFTLTDSFGDGWNGARMEVRQNGIVVQTLGANFTGGAGPIVVNVPLCHGVPFELFWTLPGSFPGEVRIAVSNNYNQQLYAITTASAGLAGTSLYSQEEVDCLAPLCLPPTGVAVVPNIFEVTINWTPSTFNTAYDIYIVETGGAAPDENTTPTYAGVTGTSFTTTIDLLPSTGYTVYVRAICDANSPSAWTSGVGTETLPTCPQPINLVVLGADTDSAELQWTEVGPATQWEVFVVPADSPVPTPGSGTIVNSTTFDTTVLGPLPAGLYDYYVRAICTPEDPSDISGPTAFFIINVDPVCPEVEITVQTTSPGVIDLCPGENCIDLSATFVDFKDTTTYAVDAVPFAPPFPFIGGTELNIATDDIWGPPVTLPFDFCFFGVNSQSVQVGSNGVVTFTPQAFPGNCPWAFTQTIPNAGFPVRNAIYGVYQDINPAVNTAPAIHSINYQILGTAPCRAFVVNYYQVGQFSCGTSVGLQTSQIVLYETSNIIEVYVQDRTVCSTWNSGSGVIGLQNAAGTQAHFPPGRNTGPWEAHNEGWRFTPDGNSNVVFTWLQGTTPVGNNATDIQVCVSETTLMTARAVYTGCGGTQTTEEVSVLLRINEVDIEPIEDVTQCDCYVLPALTEPLQHYYTATGGPNGTGTEIPAGTQICDPNTTIYVWAGTTTEPICSDEEEFVVNITAVVAPDFPDVTECTAYTLPDLPDNFFYFDQPDGGGNNLPELSDVTTVGTTEIWILGVNGECIGQSSFNVTIGDIVAFEQDDITDCNGFLLPALPANQTYHDQPNGGGVEIPAGTNITTPGVTTIYIHAQLGNCEDDSEFTITIDDQIVPTFNPIANICVGGTAPALPTQSTNQPTPITGSWNPATIDTSVAGTFTFTFTPDGTVPCAVETTINVTIDPLVTPDFTPIPPVCLNAVVTLPTTSNNGIAGTWLPIVDTSVTGTTTYTFTPDAGQNCAISTTIDVTVVPQITPTFNPIANICQFATAPLLPTVSEGPEAVPGTWSPATIDTNTPGMTIYTFTPDAVLAPCAVVVTMDITIDPQVTPAFDPIADVCVGGTFVLPTTSLNGVIGTWGPAIDTSVAGSYIICFTPNAGQTCAIQTCVTVNVIAPVVPDFTSSITLCFGDAAPVLAGTSPNGVTGTWSPAIVDNTLSGVYTFTPNAGQCAVPQIINVNVNPTTTPTFTQLGPICSGDTSLTLPATSNNGVSGVWSPATVNNQATTTYTFTPAAGSCATSVTMTIVVNPTVAPGFAEIAAICAGDPAPSLDTTSPTGITGTWSPSTVSNTQSGTYTFTPTAGQCSSVQVLTVTVTNEPQVGLTEGCDGSNYVLTAVPLNGSFDPETVTYSWTANGVPVAGADGQSIVITETGDYVVTVTPAGGCPGNAAIDVDSTSCIIQKGISPGDGSDNDFFDLAGLNVRRLEIFNRYGTKVYSQANYSREWYGQTDKGDELPDGTYYYVIERDTETKTGWIYINRVK</sequence>
<dbReference type="STRING" id="490189.SAMN02927903_03267"/>
<dbReference type="Proteomes" id="UP000199354">
    <property type="component" value="Unassembled WGS sequence"/>
</dbReference>
<dbReference type="SMART" id="SM00060">
    <property type="entry name" value="FN3"/>
    <property type="match status" value="6"/>
</dbReference>
<dbReference type="CDD" id="cd00063">
    <property type="entry name" value="FN3"/>
    <property type="match status" value="1"/>
</dbReference>
<dbReference type="Gene3D" id="2.60.120.200">
    <property type="match status" value="1"/>
</dbReference>
<keyword evidence="1" id="KW-0732">Signal</keyword>
<gene>
    <name evidence="3" type="ORF">SAMN02927903_03267</name>
</gene>
<dbReference type="EMBL" id="FMVF01000032">
    <property type="protein sequence ID" value="SCY99070.1"/>
    <property type="molecule type" value="Genomic_DNA"/>
</dbReference>
<proteinExistence type="predicted"/>
<dbReference type="Pfam" id="PF00041">
    <property type="entry name" value="fn3"/>
    <property type="match status" value="1"/>
</dbReference>
<dbReference type="SUPFAM" id="SSF49265">
    <property type="entry name" value="Fibronectin type III"/>
    <property type="match status" value="4"/>
</dbReference>
<reference evidence="3 4" key="1">
    <citation type="submission" date="2016-10" db="EMBL/GenBank/DDBJ databases">
        <authorList>
            <person name="de Groot N.N."/>
        </authorList>
    </citation>
    <scope>NUCLEOTIDE SEQUENCE [LARGE SCALE GENOMIC DNA]</scope>
    <source>
        <strain evidence="3 4">CGMCC 1.7031</strain>
    </source>
</reference>
<dbReference type="Gene3D" id="2.60.40.1220">
    <property type="match status" value="4"/>
</dbReference>
<evidence type="ECO:0000313" key="3">
    <source>
        <dbReference type="EMBL" id="SCY99070.1"/>
    </source>
</evidence>
<feature type="domain" description="Fibronectin type-III" evidence="2">
    <location>
        <begin position="232"/>
        <end position="329"/>
    </location>
</feature>
<feature type="domain" description="Fibronectin type-III" evidence="2">
    <location>
        <begin position="1094"/>
        <end position="1187"/>
    </location>
</feature>
<dbReference type="PROSITE" id="PS50853">
    <property type="entry name" value="FN3"/>
    <property type="match status" value="5"/>
</dbReference>
<dbReference type="InterPro" id="IPR003961">
    <property type="entry name" value="FN3_dom"/>
</dbReference>
<feature type="domain" description="Fibronectin type-III" evidence="2">
    <location>
        <begin position="785"/>
        <end position="882"/>
    </location>
</feature>
<evidence type="ECO:0000256" key="1">
    <source>
        <dbReference type="ARBA" id="ARBA00022729"/>
    </source>
</evidence>
<dbReference type="Gene3D" id="2.60.40.10">
    <property type="entry name" value="Immunoglobulins"/>
    <property type="match status" value="5"/>
</dbReference>
<dbReference type="InterPro" id="IPR014755">
    <property type="entry name" value="Cu-Rt/internalin_Ig-like"/>
</dbReference>
<dbReference type="Pfam" id="PF13585">
    <property type="entry name" value="CHU_C"/>
    <property type="match status" value="1"/>
</dbReference>
<keyword evidence="4" id="KW-1185">Reference proteome</keyword>
<evidence type="ECO:0000259" key="2">
    <source>
        <dbReference type="PROSITE" id="PS50853"/>
    </source>
</evidence>
<accession>A0A1G5KG75</accession>
<dbReference type="NCBIfam" id="NF038128">
    <property type="entry name" value="choice_anch_J"/>
    <property type="match status" value="1"/>
</dbReference>